<accession>A0A9W8J3R7</accession>
<dbReference type="Gene3D" id="4.10.60.10">
    <property type="entry name" value="Zinc finger, CCHC-type"/>
    <property type="match status" value="1"/>
</dbReference>
<dbReference type="Proteomes" id="UP001140091">
    <property type="component" value="Unassembled WGS sequence"/>
</dbReference>
<gene>
    <name evidence="5" type="ORF">H1R20_g9148</name>
</gene>
<dbReference type="PANTHER" id="PTHR35317">
    <property type="entry name" value="OS04G0629600 PROTEIN"/>
    <property type="match status" value="1"/>
</dbReference>
<protein>
    <recommendedName>
        <fullName evidence="4">CCHC-type domain-containing protein</fullName>
    </recommendedName>
</protein>
<dbReference type="EMBL" id="JANBPK010000949">
    <property type="protein sequence ID" value="KAJ2927946.1"/>
    <property type="molecule type" value="Genomic_DNA"/>
</dbReference>
<keyword evidence="2" id="KW-0862">Zinc</keyword>
<reference evidence="5" key="1">
    <citation type="submission" date="2022-06" db="EMBL/GenBank/DDBJ databases">
        <title>Genome Sequence of Candolleomyces eurysporus.</title>
        <authorList>
            <person name="Buettner E."/>
        </authorList>
    </citation>
    <scope>NUCLEOTIDE SEQUENCE</scope>
    <source>
        <strain evidence="5">VTCC 930004</strain>
    </source>
</reference>
<feature type="compositionally biased region" description="Basic and acidic residues" evidence="3">
    <location>
        <begin position="43"/>
        <end position="61"/>
    </location>
</feature>
<evidence type="ECO:0000259" key="4">
    <source>
        <dbReference type="PROSITE" id="PS50158"/>
    </source>
</evidence>
<evidence type="ECO:0000313" key="5">
    <source>
        <dbReference type="EMBL" id="KAJ2927946.1"/>
    </source>
</evidence>
<feature type="compositionally biased region" description="Low complexity" evidence="3">
    <location>
        <begin position="224"/>
        <end position="233"/>
    </location>
</feature>
<name>A0A9W8J3R7_9AGAR</name>
<keyword evidence="1" id="KW-0507">mRNA processing</keyword>
<dbReference type="Pfam" id="PF14223">
    <property type="entry name" value="Retrotran_gag_2"/>
    <property type="match status" value="1"/>
</dbReference>
<dbReference type="SMART" id="SM00343">
    <property type="entry name" value="ZnF_C2HC"/>
    <property type="match status" value="1"/>
</dbReference>
<evidence type="ECO:0000256" key="1">
    <source>
        <dbReference type="ARBA" id="ARBA00022664"/>
    </source>
</evidence>
<organism evidence="5 6">
    <name type="scientific">Candolleomyces eurysporus</name>
    <dbReference type="NCBI Taxonomy" id="2828524"/>
    <lineage>
        <taxon>Eukaryota</taxon>
        <taxon>Fungi</taxon>
        <taxon>Dikarya</taxon>
        <taxon>Basidiomycota</taxon>
        <taxon>Agaricomycotina</taxon>
        <taxon>Agaricomycetes</taxon>
        <taxon>Agaricomycetidae</taxon>
        <taxon>Agaricales</taxon>
        <taxon>Agaricineae</taxon>
        <taxon>Psathyrellaceae</taxon>
        <taxon>Candolleomyces</taxon>
    </lineage>
</organism>
<feature type="region of interest" description="Disordered" evidence="3">
    <location>
        <begin position="40"/>
        <end position="61"/>
    </location>
</feature>
<evidence type="ECO:0000313" key="6">
    <source>
        <dbReference type="Proteomes" id="UP001140091"/>
    </source>
</evidence>
<dbReference type="AlphaFoldDB" id="A0A9W8J3R7"/>
<dbReference type="PROSITE" id="PS50158">
    <property type="entry name" value="ZF_CCHC"/>
    <property type="match status" value="1"/>
</dbReference>
<evidence type="ECO:0000256" key="2">
    <source>
        <dbReference type="PROSITE-ProRule" id="PRU00047"/>
    </source>
</evidence>
<keyword evidence="2" id="KW-0479">Metal-binding</keyword>
<feature type="domain" description="CCHC-type" evidence="4">
    <location>
        <begin position="235"/>
        <end position="248"/>
    </location>
</feature>
<dbReference type="GO" id="GO:0008270">
    <property type="term" value="F:zinc ion binding"/>
    <property type="evidence" value="ECO:0007669"/>
    <property type="project" value="UniProtKB-KW"/>
</dbReference>
<dbReference type="InterPro" id="IPR001878">
    <property type="entry name" value="Znf_CCHC"/>
</dbReference>
<dbReference type="SUPFAM" id="SSF57756">
    <property type="entry name" value="Retrovirus zinc finger-like domains"/>
    <property type="match status" value="1"/>
</dbReference>
<feature type="region of interest" description="Disordered" evidence="3">
    <location>
        <begin position="204"/>
        <end position="234"/>
    </location>
</feature>
<proteinExistence type="predicted"/>
<sequence>MADSFMGGGYRIELLKGTNWMPWKRRMTAILRDQNLEEYINPESKKPEPADKNSPTTEERKKIETWIQGDAKARTRIELAIGDSEMIHISGATTAGQMWKQLTQVKESKGRLGILATRRALYRAKAEEGCDMVEHISNMRRLQEELHMMESLVSDEDFVMLLITSLPESWDNYTSSFLGASGNQPTLSSHEFIANLIEEDKRRKGWNDNAGTAMQAGKKKGQAKKASGSGSTKECYNCHKKGHVKADCWNKGGGKEGEGPKG</sequence>
<dbReference type="GO" id="GO:0003676">
    <property type="term" value="F:nucleic acid binding"/>
    <property type="evidence" value="ECO:0007669"/>
    <property type="project" value="InterPro"/>
</dbReference>
<dbReference type="InterPro" id="IPR036875">
    <property type="entry name" value="Znf_CCHC_sf"/>
</dbReference>
<feature type="non-terminal residue" evidence="5">
    <location>
        <position position="262"/>
    </location>
</feature>
<keyword evidence="6" id="KW-1185">Reference proteome</keyword>
<keyword evidence="2" id="KW-0863">Zinc-finger</keyword>
<evidence type="ECO:0000256" key="3">
    <source>
        <dbReference type="SAM" id="MobiDB-lite"/>
    </source>
</evidence>
<comment type="caution">
    <text evidence="5">The sequence shown here is derived from an EMBL/GenBank/DDBJ whole genome shotgun (WGS) entry which is preliminary data.</text>
</comment>
<dbReference type="OrthoDB" id="7691805at2759"/>
<dbReference type="PANTHER" id="PTHR35317:SF40">
    <property type="entry name" value="CCHC-TYPE DOMAIN-CONTAINING PROTEIN"/>
    <property type="match status" value="1"/>
</dbReference>
<dbReference type="GO" id="GO:0006397">
    <property type="term" value="P:mRNA processing"/>
    <property type="evidence" value="ECO:0007669"/>
    <property type="project" value="UniProtKB-KW"/>
</dbReference>